<dbReference type="SUPFAM" id="SSF75217">
    <property type="entry name" value="alpha/beta knot"/>
    <property type="match status" value="1"/>
</dbReference>
<evidence type="ECO:0000256" key="9">
    <source>
        <dbReference type="ARBA" id="ARBA00047944"/>
    </source>
</evidence>
<dbReference type="InterPro" id="IPR015947">
    <property type="entry name" value="PUA-like_sf"/>
</dbReference>
<dbReference type="GO" id="GO:0070475">
    <property type="term" value="P:rRNA base methylation"/>
    <property type="evidence" value="ECO:0007669"/>
    <property type="project" value="TreeGrafter"/>
</dbReference>
<comment type="subcellular location">
    <subcellularLocation>
        <location evidence="1 10">Cytoplasm</location>
    </subcellularLocation>
</comment>
<dbReference type="OrthoDB" id="9815641at2"/>
<dbReference type="Pfam" id="PF04452">
    <property type="entry name" value="Methyltrans_RNA"/>
    <property type="match status" value="1"/>
</dbReference>
<protein>
    <recommendedName>
        <fullName evidence="10">Ribosomal RNA small subunit methyltransferase E</fullName>
        <ecNumber evidence="10">2.1.1.193</ecNumber>
    </recommendedName>
</protein>
<dbReference type="InterPro" id="IPR046887">
    <property type="entry name" value="RsmE_PUA-like"/>
</dbReference>
<evidence type="ECO:0000256" key="8">
    <source>
        <dbReference type="ARBA" id="ARBA00025699"/>
    </source>
</evidence>
<reference evidence="13 14" key="1">
    <citation type="submission" date="2019-08" db="EMBL/GenBank/DDBJ databases">
        <title>Deep-cultivation of Planctomycetes and their phenomic and genomic characterization uncovers novel biology.</title>
        <authorList>
            <person name="Wiegand S."/>
            <person name="Jogler M."/>
            <person name="Boedeker C."/>
            <person name="Pinto D."/>
            <person name="Vollmers J."/>
            <person name="Rivas-Marin E."/>
            <person name="Kohn T."/>
            <person name="Peeters S.H."/>
            <person name="Heuer A."/>
            <person name="Rast P."/>
            <person name="Oberbeckmann S."/>
            <person name="Bunk B."/>
            <person name="Jeske O."/>
            <person name="Meyerdierks A."/>
            <person name="Storesund J.E."/>
            <person name="Kallscheuer N."/>
            <person name="Luecker S."/>
            <person name="Lage O.M."/>
            <person name="Pohl T."/>
            <person name="Merkel B.J."/>
            <person name="Hornburger P."/>
            <person name="Mueller R.-W."/>
            <person name="Bruemmer F."/>
            <person name="Labrenz M."/>
            <person name="Spormann A.M."/>
            <person name="Op den Camp H."/>
            <person name="Overmann J."/>
            <person name="Amann R."/>
            <person name="Jetten M.S.M."/>
            <person name="Mascher T."/>
            <person name="Medema M.H."/>
            <person name="Devos D.P."/>
            <person name="Kaster A.-K."/>
            <person name="Ovreas L."/>
            <person name="Rohde M."/>
            <person name="Galperin M.Y."/>
            <person name="Jogler C."/>
        </authorList>
    </citation>
    <scope>NUCLEOTIDE SEQUENCE [LARGE SCALE GENOMIC DNA]</scope>
    <source>
        <strain evidence="13 14">OJF2</strain>
    </source>
</reference>
<name>A0A5B9WAU6_9BACT</name>
<organism evidence="13 14">
    <name type="scientific">Aquisphaera giovannonii</name>
    <dbReference type="NCBI Taxonomy" id="406548"/>
    <lineage>
        <taxon>Bacteria</taxon>
        <taxon>Pseudomonadati</taxon>
        <taxon>Planctomycetota</taxon>
        <taxon>Planctomycetia</taxon>
        <taxon>Isosphaerales</taxon>
        <taxon>Isosphaeraceae</taxon>
        <taxon>Aquisphaera</taxon>
    </lineage>
</organism>
<keyword evidence="6 10" id="KW-0808">Transferase</keyword>
<evidence type="ECO:0000256" key="2">
    <source>
        <dbReference type="ARBA" id="ARBA00005528"/>
    </source>
</evidence>
<dbReference type="GO" id="GO:0070042">
    <property type="term" value="F:rRNA (uridine-N3-)-methyltransferase activity"/>
    <property type="evidence" value="ECO:0007669"/>
    <property type="project" value="TreeGrafter"/>
</dbReference>
<evidence type="ECO:0000256" key="7">
    <source>
        <dbReference type="ARBA" id="ARBA00022691"/>
    </source>
</evidence>
<feature type="domain" description="Ribosomal RNA small subunit methyltransferase E methyltransferase" evidence="11">
    <location>
        <begin position="75"/>
        <end position="229"/>
    </location>
</feature>
<keyword evidence="5 10" id="KW-0489">Methyltransferase</keyword>
<dbReference type="EMBL" id="CP042997">
    <property type="protein sequence ID" value="QEH37643.1"/>
    <property type="molecule type" value="Genomic_DNA"/>
</dbReference>
<proteinExistence type="inferred from homology"/>
<gene>
    <name evidence="13" type="primary">rsmE</name>
    <name evidence="13" type="ORF">OJF2_62340</name>
</gene>
<dbReference type="InterPro" id="IPR029028">
    <property type="entry name" value="Alpha/beta_knot_MTases"/>
</dbReference>
<keyword evidence="4 10" id="KW-0698">rRNA processing</keyword>
<dbReference type="GO" id="GO:0005737">
    <property type="term" value="C:cytoplasm"/>
    <property type="evidence" value="ECO:0007669"/>
    <property type="project" value="UniProtKB-SubCell"/>
</dbReference>
<dbReference type="InterPro" id="IPR029026">
    <property type="entry name" value="tRNA_m1G_MTases_N"/>
</dbReference>
<dbReference type="NCBIfam" id="TIGR00046">
    <property type="entry name" value="RsmE family RNA methyltransferase"/>
    <property type="match status" value="1"/>
</dbReference>
<evidence type="ECO:0000256" key="10">
    <source>
        <dbReference type="PIRNR" id="PIRNR015601"/>
    </source>
</evidence>
<sequence length="237" mass="25797">MSARFHAPDPPRAGRYELRAEEARHLARVCRYAIGDRVEIFDGDGFVTEAEVVEIARDRVELVAVGPPILEEPPACPLTLATAMPKGERLDWLVEKATEVGVSRLVPLITERSVVDPRGSKLERLRRTIVEASKQSGRSRLMVLDEPVSWPEMATRAFGGVRLIADPGGLPHSRWPEVARGPGVALAIGPEGGFSPGEVQLALDSCWHPVRLARSILRIETAALVGAALVLGRREEG</sequence>
<evidence type="ECO:0000259" key="11">
    <source>
        <dbReference type="Pfam" id="PF04452"/>
    </source>
</evidence>
<dbReference type="PANTHER" id="PTHR30027">
    <property type="entry name" value="RIBOSOMAL RNA SMALL SUBUNIT METHYLTRANSFERASE E"/>
    <property type="match status" value="1"/>
</dbReference>
<evidence type="ECO:0000259" key="12">
    <source>
        <dbReference type="Pfam" id="PF20260"/>
    </source>
</evidence>
<dbReference type="Proteomes" id="UP000324233">
    <property type="component" value="Chromosome"/>
</dbReference>
<accession>A0A5B9WAU6</accession>
<dbReference type="AlphaFoldDB" id="A0A5B9WAU6"/>
<dbReference type="KEGG" id="agv:OJF2_62340"/>
<comment type="function">
    <text evidence="8 10">Specifically methylates the N3 position of the uracil ring of uridine 1498 (m3U1498) in 16S rRNA. Acts on the fully assembled 30S ribosomal subunit.</text>
</comment>
<comment type="catalytic activity">
    <reaction evidence="9 10">
        <text>uridine(1498) in 16S rRNA + S-adenosyl-L-methionine = N(3)-methyluridine(1498) in 16S rRNA + S-adenosyl-L-homocysteine + H(+)</text>
        <dbReference type="Rhea" id="RHEA:42920"/>
        <dbReference type="Rhea" id="RHEA-COMP:10283"/>
        <dbReference type="Rhea" id="RHEA-COMP:10284"/>
        <dbReference type="ChEBI" id="CHEBI:15378"/>
        <dbReference type="ChEBI" id="CHEBI:57856"/>
        <dbReference type="ChEBI" id="CHEBI:59789"/>
        <dbReference type="ChEBI" id="CHEBI:65315"/>
        <dbReference type="ChEBI" id="CHEBI:74502"/>
        <dbReference type="EC" id="2.1.1.193"/>
    </reaction>
</comment>
<dbReference type="Pfam" id="PF20260">
    <property type="entry name" value="PUA_4"/>
    <property type="match status" value="1"/>
</dbReference>
<evidence type="ECO:0000256" key="3">
    <source>
        <dbReference type="ARBA" id="ARBA00022490"/>
    </source>
</evidence>
<dbReference type="PANTHER" id="PTHR30027:SF3">
    <property type="entry name" value="16S RRNA (URACIL(1498)-N(3))-METHYLTRANSFERASE"/>
    <property type="match status" value="1"/>
</dbReference>
<evidence type="ECO:0000256" key="6">
    <source>
        <dbReference type="ARBA" id="ARBA00022679"/>
    </source>
</evidence>
<evidence type="ECO:0000313" key="13">
    <source>
        <dbReference type="EMBL" id="QEH37643.1"/>
    </source>
</evidence>
<feature type="domain" description="Ribosomal RNA small subunit methyltransferase E PUA-like" evidence="12">
    <location>
        <begin position="18"/>
        <end position="63"/>
    </location>
</feature>
<dbReference type="CDD" id="cd18084">
    <property type="entry name" value="RsmE-like"/>
    <property type="match status" value="1"/>
</dbReference>
<dbReference type="InterPro" id="IPR046886">
    <property type="entry name" value="RsmE_MTase_dom"/>
</dbReference>
<evidence type="ECO:0000256" key="1">
    <source>
        <dbReference type="ARBA" id="ARBA00004496"/>
    </source>
</evidence>
<dbReference type="PIRSF" id="PIRSF015601">
    <property type="entry name" value="MTase_slr0722"/>
    <property type="match status" value="1"/>
</dbReference>
<keyword evidence="14" id="KW-1185">Reference proteome</keyword>
<dbReference type="Gene3D" id="3.40.1280.10">
    <property type="match status" value="1"/>
</dbReference>
<dbReference type="SUPFAM" id="SSF88697">
    <property type="entry name" value="PUA domain-like"/>
    <property type="match status" value="1"/>
</dbReference>
<dbReference type="RefSeq" id="WP_148597173.1">
    <property type="nucleotide sequence ID" value="NZ_CP042997.1"/>
</dbReference>
<keyword evidence="7 10" id="KW-0949">S-adenosyl-L-methionine</keyword>
<evidence type="ECO:0000313" key="14">
    <source>
        <dbReference type="Proteomes" id="UP000324233"/>
    </source>
</evidence>
<dbReference type="InterPro" id="IPR006700">
    <property type="entry name" value="RsmE"/>
</dbReference>
<dbReference type="EC" id="2.1.1.193" evidence="10"/>
<evidence type="ECO:0000256" key="5">
    <source>
        <dbReference type="ARBA" id="ARBA00022603"/>
    </source>
</evidence>
<evidence type="ECO:0000256" key="4">
    <source>
        <dbReference type="ARBA" id="ARBA00022552"/>
    </source>
</evidence>
<comment type="similarity">
    <text evidence="2 10">Belongs to the RNA methyltransferase RsmE family.</text>
</comment>
<keyword evidence="3 10" id="KW-0963">Cytoplasm</keyword>